<dbReference type="PANTHER" id="PTHR12526">
    <property type="entry name" value="GLYCOSYLTRANSFERASE"/>
    <property type="match status" value="1"/>
</dbReference>
<keyword evidence="3" id="KW-1185">Reference proteome</keyword>
<evidence type="ECO:0000313" key="3">
    <source>
        <dbReference type="Proteomes" id="UP000245926"/>
    </source>
</evidence>
<dbReference type="Pfam" id="PF13692">
    <property type="entry name" value="Glyco_trans_1_4"/>
    <property type="match status" value="1"/>
</dbReference>
<dbReference type="Proteomes" id="UP000245926">
    <property type="component" value="Chromosome"/>
</dbReference>
<dbReference type="Gene3D" id="3.40.50.2000">
    <property type="entry name" value="Glycogen Phosphorylase B"/>
    <property type="match status" value="2"/>
</dbReference>
<gene>
    <name evidence="2" type="ORF">DK389_15995</name>
</gene>
<dbReference type="SUPFAM" id="SSF53756">
    <property type="entry name" value="UDP-Glycosyltransferase/glycogen phosphorylase"/>
    <property type="match status" value="1"/>
</dbReference>
<sequence>MTLARGLKAAGFETIVCGEATRNLARLWTEAASHGLQRTRGPIGYWRDCSERERFQHQHDAASRIIEDIRPDLLIVPYPWPDSGAGIACAAVEADIPVISIFHLFRPNAELSPFMGAQLRKLADAGEPLIAVSDVVADALSSSSGIPRRRFSVIRNGVYVEEQYLSLTEEKIEDNKLRLLEELGLPPGSIIACTVARVDAQKGYLDFVQVVKEASAKWPRVHFLWVGDGPDMKNLKQQLVDAGVATRVSLMGWRDDPLRFIATSDIFLQTSHFEGLSLSLLEAARLKKPIVTTSPGGLEIIAPNRSHLYVEQSGDCSAIAESIVQLSSGPALRRLLQRNLSELTSELSDEVMVEKYAVTLRAAMDRGLMTAKSPVAVEPIFFCTNSMTTARALTVSKNYLNESLCPRLFIENCASISSFDGALNYFNNAVDLNDCNLADVLGDLSAEQKPLCVSFNYLWPRGMLRSSISLPAATVRMRL</sequence>
<dbReference type="KEGG" id="mets:DK389_15995"/>
<accession>A0A2U8W6N5</accession>
<reference evidence="3" key="1">
    <citation type="submission" date="2018-05" db="EMBL/GenBank/DDBJ databases">
        <title>Complete Genome Sequence of Methylobacterium sp. 17SD2-17.</title>
        <authorList>
            <person name="Srinivasan S."/>
        </authorList>
    </citation>
    <scope>NUCLEOTIDE SEQUENCE [LARGE SCALE GENOMIC DNA]</scope>
    <source>
        <strain evidence="3">17SD2-17</strain>
    </source>
</reference>
<organism evidence="2 3">
    <name type="scientific">Methylobacterium durans</name>
    <dbReference type="NCBI Taxonomy" id="2202825"/>
    <lineage>
        <taxon>Bacteria</taxon>
        <taxon>Pseudomonadati</taxon>
        <taxon>Pseudomonadota</taxon>
        <taxon>Alphaproteobacteria</taxon>
        <taxon>Hyphomicrobiales</taxon>
        <taxon>Methylobacteriaceae</taxon>
        <taxon>Methylobacterium</taxon>
    </lineage>
</organism>
<dbReference type="PANTHER" id="PTHR12526:SF630">
    <property type="entry name" value="GLYCOSYLTRANSFERASE"/>
    <property type="match status" value="1"/>
</dbReference>
<dbReference type="CDD" id="cd03801">
    <property type="entry name" value="GT4_PimA-like"/>
    <property type="match status" value="1"/>
</dbReference>
<protein>
    <recommendedName>
        <fullName evidence="1">Glycosyltransferase subfamily 4-like N-terminal domain-containing protein</fullName>
    </recommendedName>
</protein>
<evidence type="ECO:0000313" key="2">
    <source>
        <dbReference type="EMBL" id="AWN41737.1"/>
    </source>
</evidence>
<name>A0A2U8W6N5_9HYPH</name>
<dbReference type="GO" id="GO:0016757">
    <property type="term" value="F:glycosyltransferase activity"/>
    <property type="evidence" value="ECO:0007669"/>
    <property type="project" value="UniProtKB-ARBA"/>
</dbReference>
<dbReference type="Pfam" id="PF13439">
    <property type="entry name" value="Glyco_transf_4"/>
    <property type="match status" value="1"/>
</dbReference>
<proteinExistence type="predicted"/>
<dbReference type="OrthoDB" id="9790710at2"/>
<evidence type="ECO:0000259" key="1">
    <source>
        <dbReference type="Pfam" id="PF13439"/>
    </source>
</evidence>
<dbReference type="EMBL" id="CP029550">
    <property type="protein sequence ID" value="AWN41737.1"/>
    <property type="molecule type" value="Genomic_DNA"/>
</dbReference>
<dbReference type="AlphaFoldDB" id="A0A2U8W6N5"/>
<dbReference type="InterPro" id="IPR028098">
    <property type="entry name" value="Glyco_trans_4-like_N"/>
</dbReference>
<feature type="domain" description="Glycosyltransferase subfamily 4-like N-terminal" evidence="1">
    <location>
        <begin position="2"/>
        <end position="161"/>
    </location>
</feature>